<keyword evidence="1" id="KW-0732">Signal</keyword>
<feature type="signal peptide" evidence="1">
    <location>
        <begin position="1"/>
        <end position="23"/>
    </location>
</feature>
<sequence>MSKFLRIVWAWCLAMALPLQGYAAQAMPCVPAIPVGSAIAAQLERAAQAAAATAEADCHGAAGISARCPLGDSAAQDHGSQACHCSAGASCCGALAIMGGLVSIPLVPPGRLEVPTVPVIRDRVMVSGLERPPRSATR</sequence>
<gene>
    <name evidence="2" type="ORF">QRD43_22465</name>
</gene>
<evidence type="ECO:0000313" key="3">
    <source>
        <dbReference type="Proteomes" id="UP001238603"/>
    </source>
</evidence>
<proteinExistence type="predicted"/>
<feature type="chain" id="PRO_5045644358" description="CopL family metal-binding regulatory protein" evidence="1">
    <location>
        <begin position="24"/>
        <end position="138"/>
    </location>
</feature>
<evidence type="ECO:0000256" key="1">
    <source>
        <dbReference type="SAM" id="SignalP"/>
    </source>
</evidence>
<name>A0ABT7LP77_9BURK</name>
<reference evidence="2 3" key="1">
    <citation type="submission" date="2023-06" db="EMBL/GenBank/DDBJ databases">
        <title>Pelomonas sp. APW6 16S ribosomal RNA gene genome sequencing and assembly.</title>
        <authorList>
            <person name="Woo H."/>
        </authorList>
    </citation>
    <scope>NUCLEOTIDE SEQUENCE [LARGE SCALE GENOMIC DNA]</scope>
    <source>
        <strain evidence="2 3">APW6</strain>
    </source>
</reference>
<organism evidence="2 3">
    <name type="scientific">Roseateles subflavus</name>
    <dbReference type="NCBI Taxonomy" id="3053353"/>
    <lineage>
        <taxon>Bacteria</taxon>
        <taxon>Pseudomonadati</taxon>
        <taxon>Pseudomonadota</taxon>
        <taxon>Betaproteobacteria</taxon>
        <taxon>Burkholderiales</taxon>
        <taxon>Sphaerotilaceae</taxon>
        <taxon>Roseateles</taxon>
    </lineage>
</organism>
<dbReference type="EMBL" id="JASVDS010000011">
    <property type="protein sequence ID" value="MDL5034684.1"/>
    <property type="molecule type" value="Genomic_DNA"/>
</dbReference>
<dbReference type="Proteomes" id="UP001238603">
    <property type="component" value="Unassembled WGS sequence"/>
</dbReference>
<dbReference type="RefSeq" id="WP_285984759.1">
    <property type="nucleotide sequence ID" value="NZ_JASVDS010000011.1"/>
</dbReference>
<keyword evidence="3" id="KW-1185">Reference proteome</keyword>
<protein>
    <recommendedName>
        <fullName evidence="4">CopL family metal-binding regulatory protein</fullName>
    </recommendedName>
</protein>
<evidence type="ECO:0008006" key="4">
    <source>
        <dbReference type="Google" id="ProtNLM"/>
    </source>
</evidence>
<accession>A0ABT7LP77</accession>
<evidence type="ECO:0000313" key="2">
    <source>
        <dbReference type="EMBL" id="MDL5034684.1"/>
    </source>
</evidence>
<comment type="caution">
    <text evidence="2">The sequence shown here is derived from an EMBL/GenBank/DDBJ whole genome shotgun (WGS) entry which is preliminary data.</text>
</comment>